<comment type="caution">
    <text evidence="1">The sequence shown here is derived from an EMBL/GenBank/DDBJ whole genome shotgun (WGS) entry which is preliminary data.</text>
</comment>
<evidence type="ECO:0000313" key="1">
    <source>
        <dbReference type="EMBL" id="RZI45303.1"/>
    </source>
</evidence>
<keyword evidence="2" id="KW-1185">Reference proteome</keyword>
<dbReference type="Proteomes" id="UP000293550">
    <property type="component" value="Unassembled WGS sequence"/>
</dbReference>
<protein>
    <submittedName>
        <fullName evidence="1">Uncharacterized protein</fullName>
    </submittedName>
</protein>
<accession>A0A4Q7DF40</accession>
<gene>
    <name evidence="1" type="ORF">EQU50_07640</name>
</gene>
<sequence>MLKKINDINVELPPLEKKDTRPVKGSDLFPEVYSNIYLCSRKKSGKTSVIFTILKKCITRETKILAFVSTLHRDKNWISIQNYLKNHGVMFEGYTSIWDENGTNILDEWVASEQLDENENEPESKGKDLLLLQEPETTEKKSKFLGPEWIVIIDDNSNELRSVSTLLKKNRHLKCKVIISSQYFNDLTPQSRKQLDYIILFKGHSIKKLQEIHRDADLSIDFNDFVKAYELTTEEKFCFLYVDCINGLLRKNFNTSIEGF</sequence>
<dbReference type="AlphaFoldDB" id="A0A4Q7DF40"/>
<dbReference type="RefSeq" id="WP_130154535.1">
    <property type="nucleotide sequence ID" value="NZ_SCFB01000019.1"/>
</dbReference>
<evidence type="ECO:0000313" key="2">
    <source>
        <dbReference type="Proteomes" id="UP000293550"/>
    </source>
</evidence>
<reference evidence="1 2" key="1">
    <citation type="submission" date="2018-10" db="EMBL/GenBank/DDBJ databases">
        <title>An updated phylogeny of the Alphaproteobacteria reveals that the parasitic Rickettsiales and Holosporales have independent origins.</title>
        <authorList>
            <person name="Munoz-Gomez S.A."/>
            <person name="Hess S."/>
            <person name="Burger G."/>
            <person name="Lang B.F."/>
            <person name="Susko E."/>
            <person name="Slamovits C.H."/>
            <person name="Roger A.J."/>
        </authorList>
    </citation>
    <scope>NUCLEOTIDE SEQUENCE [LARGE SCALE GENOMIC DNA]</scope>
    <source>
        <strain evidence="1">HOLO01</strain>
    </source>
</reference>
<organism evidence="1 2">
    <name type="scientific">Candidatus Finniella inopinata</name>
    <dbReference type="NCBI Taxonomy" id="1696036"/>
    <lineage>
        <taxon>Bacteria</taxon>
        <taxon>Pseudomonadati</taxon>
        <taxon>Pseudomonadota</taxon>
        <taxon>Alphaproteobacteria</taxon>
        <taxon>Holosporales</taxon>
        <taxon>Candidatus Paracaedibacteraceae</taxon>
        <taxon>Candidatus Finniella</taxon>
    </lineage>
</organism>
<name>A0A4Q7DF40_9PROT</name>
<dbReference type="EMBL" id="SCFB01000019">
    <property type="protein sequence ID" value="RZI45303.1"/>
    <property type="molecule type" value="Genomic_DNA"/>
</dbReference>
<proteinExistence type="predicted"/>